<evidence type="ECO:0000256" key="2">
    <source>
        <dbReference type="SAM" id="SignalP"/>
    </source>
</evidence>
<name>A0A1U7GYP0_9CYAN</name>
<dbReference type="RefSeq" id="WP_062247361.1">
    <property type="nucleotide sequence ID" value="NZ_MRCA01000006.1"/>
</dbReference>
<feature type="signal peptide" evidence="2">
    <location>
        <begin position="1"/>
        <end position="25"/>
    </location>
</feature>
<organism evidence="3 4">
    <name type="scientific">Fischerella major NIES-592</name>
    <dbReference type="NCBI Taxonomy" id="210994"/>
    <lineage>
        <taxon>Bacteria</taxon>
        <taxon>Bacillati</taxon>
        <taxon>Cyanobacteriota</taxon>
        <taxon>Cyanophyceae</taxon>
        <taxon>Nostocales</taxon>
        <taxon>Hapalosiphonaceae</taxon>
        <taxon>Fischerella</taxon>
    </lineage>
</organism>
<keyword evidence="2" id="KW-0732">Signal</keyword>
<sequence length="132" mass="14033">MPAKLSISILALSALMVLPAGIATAGDIDIQNGNSRVIVDTNNGITIRNNPRSTTSIYPLRLPTSGVRIQKNGVYTVPTVKIPQTVVVPQAVKVPQNTRSYCTGRTLTQQSVQRSVNGSNSTYSSTTTSTCK</sequence>
<protein>
    <submittedName>
        <fullName evidence="3">Uncharacterized protein</fullName>
    </submittedName>
</protein>
<evidence type="ECO:0000313" key="3">
    <source>
        <dbReference type="EMBL" id="OKH13529.1"/>
    </source>
</evidence>
<evidence type="ECO:0000256" key="1">
    <source>
        <dbReference type="SAM" id="MobiDB-lite"/>
    </source>
</evidence>
<feature type="region of interest" description="Disordered" evidence="1">
    <location>
        <begin position="112"/>
        <end position="132"/>
    </location>
</feature>
<gene>
    <name evidence="3" type="ORF">NIES592_12870</name>
</gene>
<dbReference type="Proteomes" id="UP000186391">
    <property type="component" value="Unassembled WGS sequence"/>
</dbReference>
<reference evidence="3 4" key="1">
    <citation type="submission" date="2016-11" db="EMBL/GenBank/DDBJ databases">
        <title>Draft Genome Sequences of Nine Cyanobacterial Strains from Diverse Habitats.</title>
        <authorList>
            <person name="Zhu T."/>
            <person name="Hou S."/>
            <person name="Lu X."/>
            <person name="Hess W.R."/>
        </authorList>
    </citation>
    <scope>NUCLEOTIDE SEQUENCE [LARGE SCALE GENOMIC DNA]</scope>
    <source>
        <strain evidence="3 4">NIES-592</strain>
    </source>
</reference>
<proteinExistence type="predicted"/>
<dbReference type="EMBL" id="MRCA01000006">
    <property type="protein sequence ID" value="OKH13529.1"/>
    <property type="molecule type" value="Genomic_DNA"/>
</dbReference>
<evidence type="ECO:0000313" key="4">
    <source>
        <dbReference type="Proteomes" id="UP000186391"/>
    </source>
</evidence>
<accession>A0A1U7GYP0</accession>
<feature type="compositionally biased region" description="Low complexity" evidence="1">
    <location>
        <begin position="119"/>
        <end position="132"/>
    </location>
</feature>
<dbReference type="AlphaFoldDB" id="A0A1U7GYP0"/>
<dbReference type="OrthoDB" id="515422at2"/>
<feature type="chain" id="PRO_5010546644" evidence="2">
    <location>
        <begin position="26"/>
        <end position="132"/>
    </location>
</feature>
<keyword evidence="4" id="KW-1185">Reference proteome</keyword>
<comment type="caution">
    <text evidence="3">The sequence shown here is derived from an EMBL/GenBank/DDBJ whole genome shotgun (WGS) entry which is preliminary data.</text>
</comment>